<dbReference type="AlphaFoldDB" id="A0A069PHI7"/>
<gene>
    <name evidence="2" type="ORF">BG61_33560</name>
</gene>
<sequence>MDSACRPIASGAQRYQPLVLLHASKASIAHRASDAAARASSNVAKREPATVSVMVEVALTGISRPTSPRTVSSHVPCATSFTQMR</sequence>
<dbReference type="EMBL" id="JFHC01000061">
    <property type="protein sequence ID" value="KDR39364.1"/>
    <property type="molecule type" value="Genomic_DNA"/>
</dbReference>
<dbReference type="Proteomes" id="UP000027466">
    <property type="component" value="Unassembled WGS sequence"/>
</dbReference>
<organism evidence="2 3">
    <name type="scientific">Caballeronia glathei</name>
    <dbReference type="NCBI Taxonomy" id="60547"/>
    <lineage>
        <taxon>Bacteria</taxon>
        <taxon>Pseudomonadati</taxon>
        <taxon>Pseudomonadota</taxon>
        <taxon>Betaproteobacteria</taxon>
        <taxon>Burkholderiales</taxon>
        <taxon>Burkholderiaceae</taxon>
        <taxon>Caballeronia</taxon>
    </lineage>
</organism>
<accession>A0A069PHI7</accession>
<evidence type="ECO:0000256" key="1">
    <source>
        <dbReference type="SAM" id="MobiDB-lite"/>
    </source>
</evidence>
<reference evidence="2 3" key="1">
    <citation type="submission" date="2014-03" db="EMBL/GenBank/DDBJ databases">
        <title>Draft Genome Sequences of Four Burkholderia Strains.</title>
        <authorList>
            <person name="Liu X.Y."/>
            <person name="Li C.X."/>
            <person name="Xu J.H."/>
        </authorList>
    </citation>
    <scope>NUCLEOTIDE SEQUENCE [LARGE SCALE GENOMIC DNA]</scope>
    <source>
        <strain evidence="2 3">DSM 50014</strain>
    </source>
</reference>
<evidence type="ECO:0000313" key="3">
    <source>
        <dbReference type="Proteomes" id="UP000027466"/>
    </source>
</evidence>
<feature type="region of interest" description="Disordered" evidence="1">
    <location>
        <begin position="65"/>
        <end position="85"/>
    </location>
</feature>
<proteinExistence type="predicted"/>
<keyword evidence="3" id="KW-1185">Reference proteome</keyword>
<name>A0A069PHI7_9BURK</name>
<protein>
    <submittedName>
        <fullName evidence="2">Uncharacterized protein</fullName>
    </submittedName>
</protein>
<comment type="caution">
    <text evidence="2">The sequence shown here is derived from an EMBL/GenBank/DDBJ whole genome shotgun (WGS) entry which is preliminary data.</text>
</comment>
<evidence type="ECO:0000313" key="2">
    <source>
        <dbReference type="EMBL" id="KDR39364.1"/>
    </source>
</evidence>